<feature type="domain" description="ABC transporter" evidence="15">
    <location>
        <begin position="633"/>
        <end position="964"/>
    </location>
</feature>
<gene>
    <name evidence="16" type="primary">uvrA</name>
    <name evidence="16" type="ORF">EAF64_19740</name>
</gene>
<dbReference type="InterPro" id="IPR003439">
    <property type="entry name" value="ABC_transporter-like_ATP-bd"/>
</dbReference>
<dbReference type="EMBL" id="RDFA01000010">
    <property type="protein sequence ID" value="RXK46312.1"/>
    <property type="molecule type" value="Genomic_DNA"/>
</dbReference>
<evidence type="ECO:0000256" key="7">
    <source>
        <dbReference type="ARBA" id="ARBA00022769"/>
    </source>
</evidence>
<keyword evidence="10" id="KW-0067">ATP-binding</keyword>
<evidence type="ECO:0000256" key="14">
    <source>
        <dbReference type="SAM" id="MobiDB-lite"/>
    </source>
</evidence>
<evidence type="ECO:0000256" key="8">
    <source>
        <dbReference type="ARBA" id="ARBA00022771"/>
    </source>
</evidence>
<keyword evidence="13" id="KW-0234">DNA repair</keyword>
<accession>A0A498KXA4</accession>
<dbReference type="Gene3D" id="1.10.8.280">
    <property type="entry name" value="ABC transporter ATPase domain-like"/>
    <property type="match status" value="1"/>
</dbReference>
<evidence type="ECO:0000256" key="9">
    <source>
        <dbReference type="ARBA" id="ARBA00022833"/>
    </source>
</evidence>
<keyword evidence="8" id="KW-0863">Zinc-finger</keyword>
<dbReference type="GO" id="GO:0005737">
    <property type="term" value="C:cytoplasm"/>
    <property type="evidence" value="ECO:0007669"/>
    <property type="project" value="UniProtKB-SubCell"/>
</dbReference>
<dbReference type="Gene3D" id="3.40.50.300">
    <property type="entry name" value="P-loop containing nucleotide triphosphate hydrolases"/>
    <property type="match status" value="3"/>
</dbReference>
<evidence type="ECO:0000256" key="4">
    <source>
        <dbReference type="ARBA" id="ARBA00022737"/>
    </source>
</evidence>
<dbReference type="RefSeq" id="WP_129070700.1">
    <property type="nucleotide sequence ID" value="NZ_RDFA01000010.1"/>
</dbReference>
<evidence type="ECO:0000256" key="12">
    <source>
        <dbReference type="ARBA" id="ARBA00023125"/>
    </source>
</evidence>
<dbReference type="SUPFAM" id="SSF52540">
    <property type="entry name" value="P-loop containing nucleoside triphosphate hydrolases"/>
    <property type="match status" value="2"/>
</dbReference>
<dbReference type="Pfam" id="PF17755">
    <property type="entry name" value="UvrA_DNA-bind"/>
    <property type="match status" value="1"/>
</dbReference>
<dbReference type="Gene3D" id="1.20.1580.10">
    <property type="entry name" value="ABC transporter ATPase like domain"/>
    <property type="match status" value="3"/>
</dbReference>
<dbReference type="GO" id="GO:0016887">
    <property type="term" value="F:ATP hydrolysis activity"/>
    <property type="evidence" value="ECO:0007669"/>
    <property type="project" value="InterPro"/>
</dbReference>
<dbReference type="PANTHER" id="PTHR43152:SF3">
    <property type="entry name" value="UVRABC SYSTEM PROTEIN A"/>
    <property type="match status" value="1"/>
</dbReference>
<dbReference type="AlphaFoldDB" id="A0A498KXA4"/>
<sequence length="994" mass="109456">MTREHIEVRGAEEHNLKDVDVTIPREELTVVTGLSGSGKSSLAFETIYAEGQRRYIESLSAYARNFLGQMDKPQVENVEGLSPAISIDQKNAANNPRSTVGTVTELHDYLRLLYARVGTPHCPECGREVGEQSAQNMVSRILDLPEGTRAKIAAPVVRDQKGAFEDLFDDLVSEGYARVEVDGESFDLTMDRPDLDENYDHTVDVVVDRVKVSDEARSRITDSVETALEEGEGVLKVILPDPPADAELGGASARSTGDLADGDADDASAEDRLVVEFSEDLACTHCGIDISEIETRSFSFNSPHGACPECEGIGSTKEVSEDLVIQDPSKPLKHVFEPWSYNRTYYSRQLDNVAEHFDVSLDTPFEDLDESIQRQFLYGTDGLVHFEWTTKNGTREKTERFEGVINNLERRHVETDSDRAREHIEEYMAVTTCPACEGTRLKAESRAVLVADTSITAVNRMSIGDALDHFEGMEDGLDERDTKIAEEILKEIRARLGFMCEVGLEYLTLDREASTLSGGESQRIRLATQIGSGLVGVLYVLDEPSIGLHQRDNDRLLNTLEELRDLGNTLLVVEHDTETMRRADRIIDMGPGPGKQGGEVVVNGSVEEVKDCADSITGDYLDGDRFIDVPAERREPDGTVTIRGARQHNLDDVDVDLPVGCFTAIAGVSGSGKSTLMHDVLYKGLAREMNDNTSVDPGEHDDIDGLDQIETVRLIDQSPIGRTPRSNPATYTNVFDHIRELFADTKLAKQRGYEKGRFSFNVKGGRCEECGGQGTVKIDMNFLSDVQVPCEECGGARYNDETLDVTYKGETIADVLSMSVAEAYDFFESHPQIRRRLKLLKDVGLGYMRLGQPSTTLSGGEAQRVKLAEELGKKDSGETLYLLDEPTTGLHPEDERRLIDVLHRLTDDGNTVVVIEHELDLVKNADHIVDLGPEGGENGGEVVATGTPEQVARTEASHTGRYLRDLLPAVELEGPRSDREPAVTEGDAEATGDD</sequence>
<dbReference type="InterPro" id="IPR041102">
    <property type="entry name" value="UvrA_inter"/>
</dbReference>
<evidence type="ECO:0000313" key="17">
    <source>
        <dbReference type="Proteomes" id="UP000289691"/>
    </source>
</evidence>
<keyword evidence="4" id="KW-0677">Repeat</keyword>
<dbReference type="InterPro" id="IPR041552">
    <property type="entry name" value="UvrA_DNA-bd"/>
</dbReference>
<evidence type="ECO:0000256" key="3">
    <source>
        <dbReference type="ARBA" id="ARBA00022723"/>
    </source>
</evidence>
<evidence type="ECO:0000256" key="10">
    <source>
        <dbReference type="ARBA" id="ARBA00022840"/>
    </source>
</evidence>
<dbReference type="InterPro" id="IPR017871">
    <property type="entry name" value="ABC_transporter-like_CS"/>
</dbReference>
<dbReference type="Proteomes" id="UP000289691">
    <property type="component" value="Unassembled WGS sequence"/>
</dbReference>
<evidence type="ECO:0000256" key="5">
    <source>
        <dbReference type="ARBA" id="ARBA00022741"/>
    </source>
</evidence>
<keyword evidence="2" id="KW-0963">Cytoplasm</keyword>
<feature type="region of interest" description="Disordered" evidence="14">
    <location>
        <begin position="245"/>
        <end position="265"/>
    </location>
</feature>
<evidence type="ECO:0000313" key="16">
    <source>
        <dbReference type="EMBL" id="RXK46312.1"/>
    </source>
</evidence>
<dbReference type="GO" id="GO:0008270">
    <property type="term" value="F:zinc ion binding"/>
    <property type="evidence" value="ECO:0007669"/>
    <property type="project" value="UniProtKB-KW"/>
</dbReference>
<proteinExistence type="predicted"/>
<feature type="region of interest" description="Disordered" evidence="14">
    <location>
        <begin position="969"/>
        <end position="994"/>
    </location>
</feature>
<dbReference type="OrthoDB" id="7896at2157"/>
<feature type="compositionally biased region" description="Basic and acidic residues" evidence="14">
    <location>
        <begin position="973"/>
        <end position="982"/>
    </location>
</feature>
<dbReference type="Gene3D" id="3.30.190.20">
    <property type="match status" value="1"/>
</dbReference>
<comment type="caution">
    <text evidence="16">The sequence shown here is derived from an EMBL/GenBank/DDBJ whole genome shotgun (WGS) entry which is preliminary data.</text>
</comment>
<dbReference type="GO" id="GO:0003677">
    <property type="term" value="F:DNA binding"/>
    <property type="evidence" value="ECO:0007669"/>
    <property type="project" value="UniProtKB-KW"/>
</dbReference>
<evidence type="ECO:0000259" key="15">
    <source>
        <dbReference type="PROSITE" id="PS50893"/>
    </source>
</evidence>
<keyword evidence="17" id="KW-1185">Reference proteome</keyword>
<dbReference type="CDD" id="cd03271">
    <property type="entry name" value="ABC_UvrA_II"/>
    <property type="match status" value="1"/>
</dbReference>
<evidence type="ECO:0000256" key="2">
    <source>
        <dbReference type="ARBA" id="ARBA00022490"/>
    </source>
</evidence>
<dbReference type="Pfam" id="PF17760">
    <property type="entry name" value="UvrA_inter"/>
    <property type="match status" value="1"/>
</dbReference>
<evidence type="ECO:0000256" key="1">
    <source>
        <dbReference type="ARBA" id="ARBA00004496"/>
    </source>
</evidence>
<reference evidence="16 17" key="1">
    <citation type="submission" date="2019-01" db="EMBL/GenBank/DDBJ databases">
        <title>Halorientalis sp. F13-25 a new haloarchaeum isolated from hypersaline water.</title>
        <authorList>
            <person name="Ana D.-V."/>
            <person name="Cristina S.-P."/>
            <person name="Antonio V."/>
        </authorList>
    </citation>
    <scope>NUCLEOTIDE SEQUENCE [LARGE SCALE GENOMIC DNA]</scope>
    <source>
        <strain evidence="16 17">F13-25</strain>
    </source>
</reference>
<keyword evidence="12" id="KW-0238">DNA-binding</keyword>
<dbReference type="PANTHER" id="PTHR43152">
    <property type="entry name" value="UVRABC SYSTEM PROTEIN A"/>
    <property type="match status" value="1"/>
</dbReference>
<comment type="subcellular location">
    <subcellularLocation>
        <location evidence="1">Cytoplasm</location>
    </subcellularLocation>
</comment>
<dbReference type="NCBIfam" id="NF001503">
    <property type="entry name" value="PRK00349.1"/>
    <property type="match status" value="1"/>
</dbReference>
<organism evidence="16 17">
    <name type="scientific">Halorientalis pallida</name>
    <dbReference type="NCBI Taxonomy" id="2479928"/>
    <lineage>
        <taxon>Archaea</taxon>
        <taxon>Methanobacteriati</taxon>
        <taxon>Methanobacteriota</taxon>
        <taxon>Stenosarchaea group</taxon>
        <taxon>Halobacteria</taxon>
        <taxon>Halobacteriales</taxon>
        <taxon>Haloarculaceae</taxon>
        <taxon>Halorientalis</taxon>
    </lineage>
</organism>
<dbReference type="InterPro" id="IPR027417">
    <property type="entry name" value="P-loop_NTPase"/>
</dbReference>
<dbReference type="PROSITE" id="PS00211">
    <property type="entry name" value="ABC_TRANSPORTER_1"/>
    <property type="match status" value="2"/>
</dbReference>
<dbReference type="NCBIfam" id="TIGR00630">
    <property type="entry name" value="uvra"/>
    <property type="match status" value="1"/>
</dbReference>
<name>A0A498KXA4_9EURY</name>
<dbReference type="InterPro" id="IPR004602">
    <property type="entry name" value="UvrA"/>
</dbReference>
<keyword evidence="11" id="KW-0267">Excision nuclease</keyword>
<evidence type="ECO:0000256" key="6">
    <source>
        <dbReference type="ARBA" id="ARBA00022763"/>
    </source>
</evidence>
<dbReference type="GO" id="GO:0009380">
    <property type="term" value="C:excinuclease repair complex"/>
    <property type="evidence" value="ECO:0007669"/>
    <property type="project" value="InterPro"/>
</dbReference>
<dbReference type="GO" id="GO:0004518">
    <property type="term" value="F:nuclease activity"/>
    <property type="evidence" value="ECO:0007669"/>
    <property type="project" value="UniProtKB-KW"/>
</dbReference>
<protein>
    <submittedName>
        <fullName evidence="16">Excinuclease ABC subunit UvrA</fullName>
    </submittedName>
</protein>
<keyword evidence="7" id="KW-0228">DNA excision</keyword>
<keyword evidence="9" id="KW-0862">Zinc</keyword>
<keyword evidence="3" id="KW-0479">Metal-binding</keyword>
<evidence type="ECO:0000256" key="11">
    <source>
        <dbReference type="ARBA" id="ARBA00022881"/>
    </source>
</evidence>
<keyword evidence="5" id="KW-0547">Nucleotide-binding</keyword>
<evidence type="ECO:0000256" key="13">
    <source>
        <dbReference type="ARBA" id="ARBA00023204"/>
    </source>
</evidence>
<keyword evidence="6" id="KW-0227">DNA damage</keyword>
<dbReference type="GO" id="GO:0006289">
    <property type="term" value="P:nucleotide-excision repair"/>
    <property type="evidence" value="ECO:0007669"/>
    <property type="project" value="InterPro"/>
</dbReference>
<dbReference type="PROSITE" id="PS50893">
    <property type="entry name" value="ABC_TRANSPORTER_2"/>
    <property type="match status" value="1"/>
</dbReference>
<dbReference type="GO" id="GO:0005524">
    <property type="term" value="F:ATP binding"/>
    <property type="evidence" value="ECO:0007669"/>
    <property type="project" value="UniProtKB-KW"/>
</dbReference>